<organism evidence="9 11">
    <name type="scientific">Alkalihalobacillus alcalophilus ATCC 27647 = CGMCC 1.3604</name>
    <dbReference type="NCBI Taxonomy" id="1218173"/>
    <lineage>
        <taxon>Bacteria</taxon>
        <taxon>Bacillati</taxon>
        <taxon>Bacillota</taxon>
        <taxon>Bacilli</taxon>
        <taxon>Bacillales</taxon>
        <taxon>Bacillaceae</taxon>
        <taxon>Alkalihalobacillus</taxon>
    </lineage>
</organism>
<evidence type="ECO:0000313" key="12">
    <source>
        <dbReference type="Proteomes" id="UP000297014"/>
    </source>
</evidence>
<dbReference type="AlphaFoldDB" id="A0A094XH98"/>
<comment type="subcellular location">
    <subcellularLocation>
        <location evidence="1">Cell membrane</location>
        <topology evidence="1">Multi-pass membrane protein</topology>
    </subcellularLocation>
</comment>
<keyword evidence="5 7" id="KW-1133">Transmembrane helix</keyword>
<reference evidence="9 11" key="1">
    <citation type="journal article" date="2014" name="Genome Announc.">
        <title>Draft Genome Sequence of Bacillus alcalophilus AV1934, a Classic Alkaliphile Isolated from Human Feces in 1934.</title>
        <authorList>
            <person name="Attie O."/>
            <person name="Jayaprakash A."/>
            <person name="Shah H."/>
            <person name="Paulsen I.T."/>
            <person name="Morino M."/>
            <person name="Takahashi Y."/>
            <person name="Narumi I."/>
            <person name="Sachidanandam R."/>
            <person name="Satoh K."/>
            <person name="Ito M."/>
            <person name="Krulwich T.A."/>
        </authorList>
    </citation>
    <scope>NUCLEOTIDE SEQUENCE [LARGE SCALE GENOMIC DNA]</scope>
    <source>
        <strain evidence="9 11">AV1934</strain>
    </source>
</reference>
<dbReference type="RefSeq" id="WP_003322565.1">
    <property type="nucleotide sequence ID" value="NZ_ALPT02000014.1"/>
</dbReference>
<dbReference type="GO" id="GO:0005886">
    <property type="term" value="C:plasma membrane"/>
    <property type="evidence" value="ECO:0007669"/>
    <property type="project" value="UniProtKB-SubCell"/>
</dbReference>
<proteinExistence type="inferred from homology"/>
<evidence type="ECO:0000313" key="9">
    <source>
        <dbReference type="EMBL" id="KGA98160.1"/>
    </source>
</evidence>
<feature type="transmembrane region" description="Helical" evidence="7">
    <location>
        <begin position="179"/>
        <end position="196"/>
    </location>
</feature>
<gene>
    <name evidence="10" type="ORF">AJ85_10180</name>
    <name evidence="9" type="ORF">BALCAV_0205830</name>
</gene>
<dbReference type="Pfam" id="PF09335">
    <property type="entry name" value="VTT_dom"/>
    <property type="match status" value="1"/>
</dbReference>
<sequence length="203" mass="22989">MENWIISVMEQLGYIGIMVLIALENLFPPIPSEVILTFGGFMTTQSDMTLIAVIFFATVGSTLGAIILYSIGSLLGVQRMEKLVDKYGHIIRLTKIDLYRSYDWFERYGPWAVFLCRLLPLIRSLISIPAGMAKMNLSLFILLSAFGSLIWNTIIVNIGAQVGESWDSVLIYMNAYSKIVYTVLASLIVFSLILFIRRRFLIR</sequence>
<accession>A0A094XH98</accession>
<dbReference type="STRING" id="1218173.BALCAV_0205830"/>
<evidence type="ECO:0000256" key="3">
    <source>
        <dbReference type="ARBA" id="ARBA00022475"/>
    </source>
</evidence>
<dbReference type="Proteomes" id="UP000002754">
    <property type="component" value="Unassembled WGS sequence"/>
</dbReference>
<evidence type="ECO:0000256" key="2">
    <source>
        <dbReference type="ARBA" id="ARBA00010792"/>
    </source>
</evidence>
<evidence type="ECO:0000256" key="5">
    <source>
        <dbReference type="ARBA" id="ARBA00022989"/>
    </source>
</evidence>
<evidence type="ECO:0000256" key="4">
    <source>
        <dbReference type="ARBA" id="ARBA00022692"/>
    </source>
</evidence>
<evidence type="ECO:0000313" key="11">
    <source>
        <dbReference type="Proteomes" id="UP000002754"/>
    </source>
</evidence>
<evidence type="ECO:0000313" key="10">
    <source>
        <dbReference type="EMBL" id="THG90533.1"/>
    </source>
</evidence>
<dbReference type="OrthoDB" id="9813426at2"/>
<protein>
    <submittedName>
        <fullName evidence="9">Alkaline phosphatase</fullName>
    </submittedName>
</protein>
<evidence type="ECO:0000256" key="6">
    <source>
        <dbReference type="ARBA" id="ARBA00023136"/>
    </source>
</evidence>
<keyword evidence="4 7" id="KW-0812">Transmembrane</keyword>
<comment type="caution">
    <text evidence="9">The sequence shown here is derived from an EMBL/GenBank/DDBJ whole genome shotgun (WGS) entry which is preliminary data.</text>
</comment>
<dbReference type="Proteomes" id="UP000297014">
    <property type="component" value="Unassembled WGS sequence"/>
</dbReference>
<evidence type="ECO:0000256" key="7">
    <source>
        <dbReference type="SAM" id="Phobius"/>
    </source>
</evidence>
<keyword evidence="3" id="KW-1003">Cell membrane</keyword>
<dbReference type="PANTHER" id="PTHR42709:SF6">
    <property type="entry name" value="UNDECAPRENYL PHOSPHATE TRANSPORTER A"/>
    <property type="match status" value="1"/>
</dbReference>
<comment type="similarity">
    <text evidence="2">Belongs to the DedA family.</text>
</comment>
<dbReference type="EMBL" id="JALP01000138">
    <property type="protein sequence ID" value="THG90533.1"/>
    <property type="molecule type" value="Genomic_DNA"/>
</dbReference>
<dbReference type="InterPro" id="IPR032816">
    <property type="entry name" value="VTT_dom"/>
</dbReference>
<name>A0A094XH98_ALKAL</name>
<evidence type="ECO:0000259" key="8">
    <source>
        <dbReference type="Pfam" id="PF09335"/>
    </source>
</evidence>
<reference evidence="10 12" key="2">
    <citation type="submission" date="2014-01" db="EMBL/GenBank/DDBJ databases">
        <title>Draft genome sequencing of Bacillus alcalophilus CGMCC 1.3604.</title>
        <authorList>
            <person name="Yang J."/>
            <person name="Diao L."/>
            <person name="Yang S."/>
        </authorList>
    </citation>
    <scope>NUCLEOTIDE SEQUENCE [LARGE SCALE GENOMIC DNA]</scope>
    <source>
        <strain evidence="10 12">CGMCC 1.3604</strain>
    </source>
</reference>
<feature type="transmembrane region" description="Helical" evidence="7">
    <location>
        <begin position="12"/>
        <end position="30"/>
    </location>
</feature>
<feature type="domain" description="VTT" evidence="8">
    <location>
        <begin position="30"/>
        <end position="160"/>
    </location>
</feature>
<dbReference type="EMBL" id="ALPT02000014">
    <property type="protein sequence ID" value="KGA98160.1"/>
    <property type="molecule type" value="Genomic_DNA"/>
</dbReference>
<dbReference type="PANTHER" id="PTHR42709">
    <property type="entry name" value="ALKALINE PHOSPHATASE LIKE PROTEIN"/>
    <property type="match status" value="1"/>
</dbReference>
<keyword evidence="6 7" id="KW-0472">Membrane</keyword>
<keyword evidence="11" id="KW-1185">Reference proteome</keyword>
<dbReference type="InterPro" id="IPR051311">
    <property type="entry name" value="DedA_domain"/>
</dbReference>
<feature type="transmembrane region" description="Helical" evidence="7">
    <location>
        <begin position="137"/>
        <end position="159"/>
    </location>
</feature>
<dbReference type="eggNOG" id="COG0586">
    <property type="taxonomic scope" value="Bacteria"/>
</dbReference>
<feature type="transmembrane region" description="Helical" evidence="7">
    <location>
        <begin position="50"/>
        <end position="77"/>
    </location>
</feature>
<evidence type="ECO:0000256" key="1">
    <source>
        <dbReference type="ARBA" id="ARBA00004651"/>
    </source>
</evidence>